<gene>
    <name evidence="1" type="ORF">DN412_03110</name>
</gene>
<dbReference type="Pfam" id="PF02082">
    <property type="entry name" value="Rrf2"/>
    <property type="match status" value="1"/>
</dbReference>
<dbReference type="SUPFAM" id="SSF46785">
    <property type="entry name" value="Winged helix' DNA-binding domain"/>
    <property type="match status" value="1"/>
</dbReference>
<protein>
    <submittedName>
        <fullName evidence="1">Transcriptional regulator</fullName>
    </submittedName>
</protein>
<reference evidence="1 2" key="1">
    <citation type="submission" date="2018-06" db="EMBL/GenBank/DDBJ databases">
        <authorList>
            <person name="Feng T."/>
            <person name="Jeon C.O."/>
        </authorList>
    </citation>
    <scope>NUCLEOTIDE SEQUENCE [LARGE SCALE GENOMIC DNA]</scope>
    <source>
        <strain evidence="1 2">S23</strain>
    </source>
</reference>
<comment type="caution">
    <text evidence="1">The sequence shown here is derived from an EMBL/GenBank/DDBJ whole genome shotgun (WGS) entry which is preliminary data.</text>
</comment>
<name>A0A370P278_9BURK</name>
<dbReference type="GO" id="GO:0005829">
    <property type="term" value="C:cytosol"/>
    <property type="evidence" value="ECO:0007669"/>
    <property type="project" value="TreeGrafter"/>
</dbReference>
<sequence length="158" mass="16820">MPTSTRFAVAVHALSVLAFKADGAERSEDIARSVGTNPAVVRRILGLLVNAGLVRTRLGLGGGAVLAKNPKQISLLDVYHAVEDGGVFALPRSTPSPTCYVGHNILPVLEEEFRRVEAIAETALSNTTLADIADRIEGQAGYQFDGDFRYVASKKIAT</sequence>
<evidence type="ECO:0000313" key="1">
    <source>
        <dbReference type="EMBL" id="RDK11898.1"/>
    </source>
</evidence>
<dbReference type="EMBL" id="QKWJ01000002">
    <property type="protein sequence ID" value="RDK11898.1"/>
    <property type="molecule type" value="Genomic_DNA"/>
</dbReference>
<proteinExistence type="predicted"/>
<organism evidence="1 2">
    <name type="scientific">Cupriavidus lacunae</name>
    <dbReference type="NCBI Taxonomy" id="2666307"/>
    <lineage>
        <taxon>Bacteria</taxon>
        <taxon>Pseudomonadati</taxon>
        <taxon>Pseudomonadota</taxon>
        <taxon>Betaproteobacteria</taxon>
        <taxon>Burkholderiales</taxon>
        <taxon>Burkholderiaceae</taxon>
        <taxon>Cupriavidus</taxon>
    </lineage>
</organism>
<dbReference type="InterPro" id="IPR036388">
    <property type="entry name" value="WH-like_DNA-bd_sf"/>
</dbReference>
<dbReference type="Proteomes" id="UP000255165">
    <property type="component" value="Unassembled WGS sequence"/>
</dbReference>
<dbReference type="PANTHER" id="PTHR33221:SF15">
    <property type="entry name" value="HTH-TYPE TRANSCRIPTIONAL REGULATOR YWGB-RELATED"/>
    <property type="match status" value="1"/>
</dbReference>
<dbReference type="InterPro" id="IPR036390">
    <property type="entry name" value="WH_DNA-bd_sf"/>
</dbReference>
<dbReference type="GO" id="GO:0003700">
    <property type="term" value="F:DNA-binding transcription factor activity"/>
    <property type="evidence" value="ECO:0007669"/>
    <property type="project" value="TreeGrafter"/>
</dbReference>
<dbReference type="AlphaFoldDB" id="A0A370P278"/>
<dbReference type="InterPro" id="IPR000944">
    <property type="entry name" value="Tscrpt_reg_Rrf2"/>
</dbReference>
<dbReference type="PROSITE" id="PS51197">
    <property type="entry name" value="HTH_RRF2_2"/>
    <property type="match status" value="1"/>
</dbReference>
<keyword evidence="2" id="KW-1185">Reference proteome</keyword>
<evidence type="ECO:0000313" key="2">
    <source>
        <dbReference type="Proteomes" id="UP000255165"/>
    </source>
</evidence>
<dbReference type="RefSeq" id="WP_115013171.1">
    <property type="nucleotide sequence ID" value="NZ_QKWJ01000002.1"/>
</dbReference>
<dbReference type="PANTHER" id="PTHR33221">
    <property type="entry name" value="WINGED HELIX-TURN-HELIX TRANSCRIPTIONAL REGULATOR, RRF2 FAMILY"/>
    <property type="match status" value="1"/>
</dbReference>
<dbReference type="Gene3D" id="1.10.10.10">
    <property type="entry name" value="Winged helix-like DNA-binding domain superfamily/Winged helix DNA-binding domain"/>
    <property type="match status" value="1"/>
</dbReference>
<accession>A0A370P278</accession>